<keyword evidence="2" id="KW-0482">Metalloprotease</keyword>
<feature type="transmembrane region" description="Helical" evidence="1">
    <location>
        <begin position="119"/>
        <end position="137"/>
    </location>
</feature>
<sequence length="200" mass="23196">MKKFLKLFLLGMLCFAISQLCLRLPILKLLNNSLLIYNFQILYPLLHGFILSLSAGIFEEGCRFIFKDKFLKESKSKLDATIFGLGYGLIEVIYVFAISFSSLNLMTNSEFFLGIYERILAMIFHIGMTVLIWTGFARNKKYKYLILAIMMHGIFDYLIPLKYIFDFSNFMLYGIWTAICVFILLFIVNIKLGGISNEKF</sequence>
<dbReference type="GO" id="GO:0006508">
    <property type="term" value="P:proteolysis"/>
    <property type="evidence" value="ECO:0007669"/>
    <property type="project" value="UniProtKB-KW"/>
</dbReference>
<dbReference type="InterPro" id="IPR011397">
    <property type="entry name" value="YhfC"/>
</dbReference>
<keyword evidence="1" id="KW-0472">Membrane</keyword>
<protein>
    <submittedName>
        <fullName evidence="2">YhfC family intramembrane metalloprotease</fullName>
    </submittedName>
</protein>
<feature type="transmembrane region" description="Helical" evidence="1">
    <location>
        <begin position="144"/>
        <end position="164"/>
    </location>
</feature>
<dbReference type="GO" id="GO:0008237">
    <property type="term" value="F:metallopeptidase activity"/>
    <property type="evidence" value="ECO:0007669"/>
    <property type="project" value="UniProtKB-KW"/>
</dbReference>
<feature type="transmembrane region" description="Helical" evidence="1">
    <location>
        <begin position="78"/>
        <end position="99"/>
    </location>
</feature>
<feature type="transmembrane region" description="Helical" evidence="1">
    <location>
        <begin position="170"/>
        <end position="190"/>
    </location>
</feature>
<evidence type="ECO:0000256" key="1">
    <source>
        <dbReference type="SAM" id="Phobius"/>
    </source>
</evidence>
<dbReference type="Proteomes" id="UP000568273">
    <property type="component" value="Unassembled WGS sequence"/>
</dbReference>
<organism evidence="2 3">
    <name type="scientific">Peptoniphilus faecalis</name>
    <dbReference type="NCBI Taxonomy" id="2731255"/>
    <lineage>
        <taxon>Bacteria</taxon>
        <taxon>Bacillati</taxon>
        <taxon>Bacillota</taxon>
        <taxon>Tissierellia</taxon>
        <taxon>Tissierellales</taxon>
        <taxon>Peptoniphilaceae</taxon>
        <taxon>Peptoniphilus</taxon>
    </lineage>
</organism>
<accession>A0A848RDP4</accession>
<keyword evidence="2" id="KW-0378">Hydrolase</keyword>
<dbReference type="EMBL" id="JABDSR010000005">
    <property type="protein sequence ID" value="NMW84960.1"/>
    <property type="molecule type" value="Genomic_DNA"/>
</dbReference>
<feature type="transmembrane region" description="Helical" evidence="1">
    <location>
        <begin position="39"/>
        <end position="58"/>
    </location>
</feature>
<evidence type="ECO:0000313" key="2">
    <source>
        <dbReference type="EMBL" id="NMW84960.1"/>
    </source>
</evidence>
<evidence type="ECO:0000313" key="3">
    <source>
        <dbReference type="Proteomes" id="UP000568273"/>
    </source>
</evidence>
<keyword evidence="3" id="KW-1185">Reference proteome</keyword>
<keyword evidence="1" id="KW-0812">Transmembrane</keyword>
<dbReference type="Pfam" id="PF10086">
    <property type="entry name" value="YhfC"/>
    <property type="match status" value="2"/>
</dbReference>
<dbReference type="RefSeq" id="WP_169968804.1">
    <property type="nucleotide sequence ID" value="NZ_JABDSR010000005.1"/>
</dbReference>
<name>A0A848RDP4_9FIRM</name>
<comment type="caution">
    <text evidence="2">The sequence shown here is derived from an EMBL/GenBank/DDBJ whole genome shotgun (WGS) entry which is preliminary data.</text>
</comment>
<keyword evidence="2" id="KW-0645">Protease</keyword>
<reference evidence="2" key="1">
    <citation type="submission" date="2020-04" db="EMBL/GenBank/DDBJ databases">
        <title>Peptoniphilus sp. nov. isolated from swine feces.</title>
        <authorList>
            <person name="Ryu S.W."/>
        </authorList>
    </citation>
    <scope>NUCLEOTIDE SEQUENCE [LARGE SCALE GENOMIC DNA]</scope>
    <source>
        <strain evidence="2">AGMB00490</strain>
    </source>
</reference>
<dbReference type="AlphaFoldDB" id="A0A848RDP4"/>
<gene>
    <name evidence="2" type="ORF">HKO22_04295</name>
</gene>
<proteinExistence type="predicted"/>
<keyword evidence="1" id="KW-1133">Transmembrane helix</keyword>